<sequence>MLPRKRLRERQPPKERRERNLDKVYAVRLPRGKVVQRPLSVELADPEAKIRRERRFLTSAALEKVMKRGSGGEVSGTARELYRNLGVEHRKKKTRQKK</sequence>
<reference evidence="3" key="1">
    <citation type="journal article" date="2020" name="bioRxiv">
        <title>A rank-normalized archaeal taxonomy based on genome phylogeny resolves widespread incomplete and uneven classifications.</title>
        <authorList>
            <person name="Rinke C."/>
            <person name="Chuvochina M."/>
            <person name="Mussig A.J."/>
            <person name="Chaumeil P.-A."/>
            <person name="Waite D.W."/>
            <person name="Whitman W.B."/>
            <person name="Parks D.H."/>
            <person name="Hugenholtz P."/>
        </authorList>
    </citation>
    <scope>NUCLEOTIDE SEQUENCE [LARGE SCALE GENOMIC DNA]</scope>
</reference>
<proteinExistence type="predicted"/>
<reference evidence="2" key="2">
    <citation type="submission" date="2021-03" db="EMBL/GenBank/DDBJ databases">
        <authorList>
            <person name="Jaffe A."/>
        </authorList>
    </citation>
    <scope>NUCLEOTIDE SEQUENCE</scope>
    <source>
        <strain evidence="2">RIFCSPHIGHO2_01_FULL_GW2011_AR10_43_9</strain>
    </source>
</reference>
<organism evidence="1 3">
    <name type="scientific">Candidatus Iainarchaeum sp</name>
    <dbReference type="NCBI Taxonomy" id="3101447"/>
    <lineage>
        <taxon>Archaea</taxon>
        <taxon>Candidatus Iainarchaeota</taxon>
        <taxon>Candidatus Iainarchaeia</taxon>
        <taxon>Candidatus Iainarchaeales</taxon>
        <taxon>Candidatus Iainarchaeaceae</taxon>
        <taxon>Candidatus Iainarchaeum</taxon>
    </lineage>
</organism>
<accession>A0A7J4J0L8</accession>
<comment type="caution">
    <text evidence="1">The sequence shown here is derived from an EMBL/GenBank/DDBJ whole genome shotgun (WGS) entry which is preliminary data.</text>
</comment>
<protein>
    <submittedName>
        <fullName evidence="1">Uncharacterized protein</fullName>
    </submittedName>
</protein>
<dbReference type="EMBL" id="JAGVWF010000032">
    <property type="protein sequence ID" value="MBS3059250.1"/>
    <property type="molecule type" value="Genomic_DNA"/>
</dbReference>
<dbReference type="AlphaFoldDB" id="A0A7J4J0L8"/>
<gene>
    <name evidence="1" type="ORF">HA237_05365</name>
    <name evidence="2" type="ORF">J4224_02380</name>
</gene>
<dbReference type="Proteomes" id="UP000577419">
    <property type="component" value="Unassembled WGS sequence"/>
</dbReference>
<reference evidence="2" key="3">
    <citation type="submission" date="2021-05" db="EMBL/GenBank/DDBJ databases">
        <title>Protein family content uncovers lineage relationships and bacterial pathway maintenance mechanisms in DPANN archaea.</title>
        <authorList>
            <person name="Castelle C.J."/>
            <person name="Meheust R."/>
            <person name="Jaffe A.L."/>
            <person name="Seitz K."/>
            <person name="Gong X."/>
            <person name="Baker B.J."/>
            <person name="Banfield J.F."/>
        </authorList>
    </citation>
    <scope>NUCLEOTIDE SEQUENCE</scope>
    <source>
        <strain evidence="2">RIFCSPHIGHO2_01_FULL_GW2011_AR10_43_9</strain>
    </source>
</reference>
<dbReference type="EMBL" id="DUFG01000026">
    <property type="protein sequence ID" value="HIH08766.1"/>
    <property type="molecule type" value="Genomic_DNA"/>
</dbReference>
<dbReference type="Proteomes" id="UP000683213">
    <property type="component" value="Unassembled WGS sequence"/>
</dbReference>
<name>A0A7J4J0L8_9ARCH</name>
<evidence type="ECO:0000313" key="2">
    <source>
        <dbReference type="EMBL" id="MBS3059250.1"/>
    </source>
</evidence>
<evidence type="ECO:0000313" key="1">
    <source>
        <dbReference type="EMBL" id="HIH08766.1"/>
    </source>
</evidence>
<evidence type="ECO:0000313" key="3">
    <source>
        <dbReference type="Proteomes" id="UP000577419"/>
    </source>
</evidence>